<evidence type="ECO:0000259" key="6">
    <source>
        <dbReference type="PROSITE" id="PS51335"/>
    </source>
</evidence>
<dbReference type="InterPro" id="IPR011989">
    <property type="entry name" value="ARM-like"/>
</dbReference>
<keyword evidence="3" id="KW-0729">SH3-binding</keyword>
<dbReference type="STRING" id="225359.A0A2S4PVF2"/>
<accession>A0A2S4PVF2</accession>
<dbReference type="InterPro" id="IPR011993">
    <property type="entry name" value="PH-like_dom_sf"/>
</dbReference>
<keyword evidence="1" id="KW-0053">Apoptosis</keyword>
<dbReference type="PANTHER" id="PTHR12771:SF56">
    <property type="entry name" value="CED-12"/>
    <property type="match status" value="1"/>
</dbReference>
<organism evidence="7 8">
    <name type="scientific">Erysiphe pulchra</name>
    <dbReference type="NCBI Taxonomy" id="225359"/>
    <lineage>
        <taxon>Eukaryota</taxon>
        <taxon>Fungi</taxon>
        <taxon>Dikarya</taxon>
        <taxon>Ascomycota</taxon>
        <taxon>Pezizomycotina</taxon>
        <taxon>Leotiomycetes</taxon>
        <taxon>Erysiphales</taxon>
        <taxon>Erysiphaceae</taxon>
        <taxon>Erysiphe</taxon>
    </lineage>
</organism>
<dbReference type="GO" id="GO:0017124">
    <property type="term" value="F:SH3 domain binding"/>
    <property type="evidence" value="ECO:0007669"/>
    <property type="project" value="UniProtKB-KW"/>
</dbReference>
<evidence type="ECO:0000256" key="2">
    <source>
        <dbReference type="ARBA" id="ARBA00022907"/>
    </source>
</evidence>
<proteinExistence type="predicted"/>
<feature type="compositionally biased region" description="Basic and acidic residues" evidence="5">
    <location>
        <begin position="290"/>
        <end position="301"/>
    </location>
</feature>
<dbReference type="Pfam" id="PF11841">
    <property type="entry name" value="ELMO_ARM"/>
    <property type="match status" value="1"/>
</dbReference>
<reference evidence="7 8" key="1">
    <citation type="submission" date="2017-10" db="EMBL/GenBank/DDBJ databases">
        <title>Development of genomic resources for the powdery mildew, Erysiphe pulchra.</title>
        <authorList>
            <person name="Wadl P.A."/>
            <person name="Mack B.M."/>
            <person name="Moore G."/>
            <person name="Beltz S.B."/>
        </authorList>
    </citation>
    <scope>NUCLEOTIDE SEQUENCE [LARGE SCALE GENOMIC DNA]</scope>
    <source>
        <strain evidence="7">Cflorida</strain>
    </source>
</reference>
<evidence type="ECO:0000313" key="7">
    <source>
        <dbReference type="EMBL" id="POS86006.1"/>
    </source>
</evidence>
<dbReference type="GO" id="GO:0005886">
    <property type="term" value="C:plasma membrane"/>
    <property type="evidence" value="ECO:0007669"/>
    <property type="project" value="TreeGrafter"/>
</dbReference>
<keyword evidence="8" id="KW-1185">Reference proteome</keyword>
<dbReference type="Pfam" id="PF16457">
    <property type="entry name" value="PH_12"/>
    <property type="match status" value="1"/>
</dbReference>
<dbReference type="InterPro" id="IPR024574">
    <property type="entry name" value="ELMO_ARM"/>
</dbReference>
<dbReference type="GO" id="GO:0007015">
    <property type="term" value="P:actin filament organization"/>
    <property type="evidence" value="ECO:0007669"/>
    <property type="project" value="TreeGrafter"/>
</dbReference>
<dbReference type="InterPro" id="IPR050868">
    <property type="entry name" value="ELMO_domain-containing"/>
</dbReference>
<evidence type="ECO:0000256" key="1">
    <source>
        <dbReference type="ARBA" id="ARBA00022703"/>
    </source>
</evidence>
<dbReference type="Pfam" id="PF04727">
    <property type="entry name" value="ELMO_CED12"/>
    <property type="match status" value="1"/>
</dbReference>
<dbReference type="PROSITE" id="PS51335">
    <property type="entry name" value="ELMO"/>
    <property type="match status" value="1"/>
</dbReference>
<dbReference type="SUPFAM" id="SSF48371">
    <property type="entry name" value="ARM repeat"/>
    <property type="match status" value="1"/>
</dbReference>
<dbReference type="Proteomes" id="UP000237438">
    <property type="component" value="Unassembled WGS sequence"/>
</dbReference>
<dbReference type="InterPro" id="IPR006816">
    <property type="entry name" value="ELMO_dom"/>
</dbReference>
<evidence type="ECO:0000256" key="5">
    <source>
        <dbReference type="SAM" id="MobiDB-lite"/>
    </source>
</evidence>
<dbReference type="Gene3D" id="1.25.10.10">
    <property type="entry name" value="Leucine-rich Repeat Variant"/>
    <property type="match status" value="1"/>
</dbReference>
<feature type="region of interest" description="Disordered" evidence="5">
    <location>
        <begin position="274"/>
        <end position="301"/>
    </location>
</feature>
<dbReference type="AlphaFoldDB" id="A0A2S4PVF2"/>
<dbReference type="Gene3D" id="2.30.29.30">
    <property type="entry name" value="Pleckstrin-homology domain (PH domain)/Phosphotyrosine-binding domain (PTB)"/>
    <property type="match status" value="1"/>
</dbReference>
<feature type="compositionally biased region" description="Basic and acidic residues" evidence="5">
    <location>
        <begin position="274"/>
        <end position="283"/>
    </location>
</feature>
<dbReference type="GO" id="GO:0006915">
    <property type="term" value="P:apoptotic process"/>
    <property type="evidence" value="ECO:0007669"/>
    <property type="project" value="UniProtKB-KW"/>
</dbReference>
<sequence>MNQADIPELLTRLQSNEDSTRKLAVFKLQASINDPSIADVFISTGGLKILRQLIMTASGNTLAYALAALSRLLEVEMGWEIFESNGAEALVERLVGLIVTHPLVNILRGAMSILVAVVSHSQNSRESSKVPGVFGFRALKPAVAVYPQFFEMVVSQLKSADHLLCSSALMLLNALLRDGLSRVEPKEKNSGELSKAGEKWPQLINKLQDLGIVQAAYDLMQSSSLQDMTHSLLEFQAVSKLILKKRRDTEVQLENSEHVGILERIYISSQKKSKNEAQSKIKQTENSSTDGKKKINKENPDKWTNLGFQTENLSWDFEQTGFLGLMDLAYFVAKDEDGFQKLLQEQETRPFNERCPIARASLSVTRTLYDHFEIDRSDLEDIKNYRALDGMKNYADFFRPFILQWSRIHRKALSSFIILWKQVGAEQEEFGKVVELLRILVDKVLSGVARTKDIKEIEEEIAGFDYRQLRKIQMEILNNAFEDEWELHLTQIREELRNEALQFMKEQRIRSLLNGAWFHRTETNSSIPESPNETTYSAAWQYVKLSYDKRYLHYGDFDSQAIKNPPLDILSQKIDLENISSVDSNTSLCGNEDSSAYTPTTTVTARPSEDPSTITGITIRCFDTIQNGDQCNLDTSNGSIPEKIVLVLVPINKNLASSWLDGLLMLLNQAPITSETSKLVNFICDYGLKIRLLNVRMDDFLDPLDGAGIIPSREGLDDDYFYEM</sequence>
<comment type="function">
    <text evidence="4">Involved in cytoskeletal rearrangements required for phagocytosis of apoptotic cells and cell motility. Acts in association with DOCK1 and CRK. Was initially proposed to be required in complex with DOCK1 to activate Rac Rho small GTPases. May enhance the guanine nucleotide exchange factor (GEF) activity of DOCK1.</text>
</comment>
<dbReference type="EMBL" id="PEDP01000434">
    <property type="protein sequence ID" value="POS86006.1"/>
    <property type="molecule type" value="Genomic_DNA"/>
</dbReference>
<protein>
    <recommendedName>
        <fullName evidence="6">ELMO domain-containing protein</fullName>
    </recommendedName>
</protein>
<dbReference type="PANTHER" id="PTHR12771">
    <property type="entry name" value="ENGULFMENT AND CELL MOTILITY"/>
    <property type="match status" value="1"/>
</dbReference>
<dbReference type="InterPro" id="IPR001849">
    <property type="entry name" value="PH_domain"/>
</dbReference>
<name>A0A2S4PVF2_9PEZI</name>
<evidence type="ECO:0000256" key="4">
    <source>
        <dbReference type="ARBA" id="ARBA00024863"/>
    </source>
</evidence>
<evidence type="ECO:0000256" key="3">
    <source>
        <dbReference type="ARBA" id="ARBA00023036"/>
    </source>
</evidence>
<keyword evidence="2" id="KW-0581">Phagocytosis</keyword>
<feature type="region of interest" description="Disordered" evidence="5">
    <location>
        <begin position="590"/>
        <end position="610"/>
    </location>
</feature>
<dbReference type="InterPro" id="IPR016024">
    <property type="entry name" value="ARM-type_fold"/>
</dbReference>
<comment type="caution">
    <text evidence="7">The sequence shown here is derived from an EMBL/GenBank/DDBJ whole genome shotgun (WGS) entry which is preliminary data.</text>
</comment>
<dbReference type="OrthoDB" id="28413at2759"/>
<evidence type="ECO:0000313" key="8">
    <source>
        <dbReference type="Proteomes" id="UP000237438"/>
    </source>
</evidence>
<gene>
    <name evidence="7" type="ORF">EPUL_002761</name>
</gene>
<feature type="domain" description="ELMO" evidence="6">
    <location>
        <begin position="257"/>
        <end position="445"/>
    </location>
</feature>